<dbReference type="AlphaFoldDB" id="A0A286DHT4"/>
<proteinExistence type="predicted"/>
<dbReference type="Proteomes" id="UP000219072">
    <property type="component" value="Unassembled WGS sequence"/>
</dbReference>
<keyword evidence="2" id="KW-1133">Transmembrane helix</keyword>
<keyword evidence="2" id="KW-0812">Transmembrane</keyword>
<feature type="transmembrane region" description="Helical" evidence="2">
    <location>
        <begin position="89"/>
        <end position="107"/>
    </location>
</feature>
<dbReference type="EMBL" id="OCNE01000001">
    <property type="protein sequence ID" value="SOD58208.1"/>
    <property type="molecule type" value="Genomic_DNA"/>
</dbReference>
<reference evidence="4 5" key="1">
    <citation type="submission" date="2017-09" db="EMBL/GenBank/DDBJ databases">
        <authorList>
            <person name="Ehlers B."/>
            <person name="Leendertz F.H."/>
        </authorList>
    </citation>
    <scope>NUCLEOTIDE SEQUENCE [LARGE SCALE GENOMIC DNA]</scope>
    <source>
        <strain evidence="4 5">CGMCC 4.7095</strain>
    </source>
</reference>
<sequence>MTARHAHRGSGGEGDPADAGPFEERGGGGDTVRLSKPAPPPEPGGGRGDGTPLDGDASDPMRQSASTARYEPGQAEEGRAPRFWSVRRVPAGLVAAALLAGSGLLLFDIVSVRADRPAAAWRRETADALATRPLDDGWVVAGAALAMVLGVGLVVLAFTPGLRRLLPMRQDSALMRAGIERSAAALVLRDRALEVSGVRSVRVAVGRRRIRVAAEAHFRELDAVRADLDAVLGDGIDELGLARRPALAVQVRRPAKR</sequence>
<gene>
    <name evidence="4" type="ORF">SAMN06297387_10135</name>
</gene>
<keyword evidence="5" id="KW-1185">Reference proteome</keyword>
<dbReference type="Pfam" id="PF19803">
    <property type="entry name" value="DUF6286"/>
    <property type="match status" value="1"/>
</dbReference>
<name>A0A286DHT4_9ACTN</name>
<evidence type="ECO:0000313" key="4">
    <source>
        <dbReference type="EMBL" id="SOD58208.1"/>
    </source>
</evidence>
<feature type="domain" description="DUF6286" evidence="3">
    <location>
        <begin position="148"/>
        <end position="252"/>
    </location>
</feature>
<feature type="transmembrane region" description="Helical" evidence="2">
    <location>
        <begin position="138"/>
        <end position="159"/>
    </location>
</feature>
<protein>
    <recommendedName>
        <fullName evidence="3">DUF6286 domain-containing protein</fullName>
    </recommendedName>
</protein>
<evidence type="ECO:0000256" key="1">
    <source>
        <dbReference type="SAM" id="MobiDB-lite"/>
    </source>
</evidence>
<evidence type="ECO:0000313" key="5">
    <source>
        <dbReference type="Proteomes" id="UP000219072"/>
    </source>
</evidence>
<keyword evidence="2" id="KW-0472">Membrane</keyword>
<dbReference type="InterPro" id="IPR046253">
    <property type="entry name" value="DUF6286"/>
</dbReference>
<feature type="region of interest" description="Disordered" evidence="1">
    <location>
        <begin position="1"/>
        <end position="77"/>
    </location>
</feature>
<organism evidence="4 5">
    <name type="scientific">Streptomyces zhaozhouensis</name>
    <dbReference type="NCBI Taxonomy" id="1300267"/>
    <lineage>
        <taxon>Bacteria</taxon>
        <taxon>Bacillati</taxon>
        <taxon>Actinomycetota</taxon>
        <taxon>Actinomycetes</taxon>
        <taxon>Kitasatosporales</taxon>
        <taxon>Streptomycetaceae</taxon>
        <taxon>Streptomyces</taxon>
    </lineage>
</organism>
<accession>A0A286DHT4</accession>
<evidence type="ECO:0000259" key="3">
    <source>
        <dbReference type="Pfam" id="PF19803"/>
    </source>
</evidence>
<evidence type="ECO:0000256" key="2">
    <source>
        <dbReference type="SAM" id="Phobius"/>
    </source>
</evidence>